<name>A0A9D2AN79_9FIRM</name>
<keyword evidence="5 7" id="KW-0472">Membrane</keyword>
<keyword evidence="4 7" id="KW-1133">Transmembrane helix</keyword>
<feature type="transmembrane region" description="Helical" evidence="7">
    <location>
        <begin position="848"/>
        <end position="867"/>
    </location>
</feature>
<dbReference type="GO" id="GO:0022857">
    <property type="term" value="F:transmembrane transporter activity"/>
    <property type="evidence" value="ECO:0007669"/>
    <property type="project" value="TreeGrafter"/>
</dbReference>
<sequence>MRNNNRKVIGKLSSRNMKKNRMRNLFAIGAICLTSLLFTAVFSMGIGMGQAFQEQTMMEVGGKFHAGLKNVTREQYEKITDNPLVKSSSYNIYVGIAENVKQRQAEIRVASGIEELDQSFSRLKEGRLPREKGELAADTLTLEALGIPAEIGEKVPLEFEFMGEKTEQEFTLCGWYQGNEISHASELYVSQAYFEELSRGYTEQDFVEHYRETGEICGLTAGNIFFSDARNIEDNVQKIIQDAGYVPEGQAAEGTDPDKVINYGVNWAYLTSRTENLDMGTVVLLAGAFLVILVTGYLIIYNIFQLSILKEIRFYGLLKTVGTTKRQLKKLVYRQVWKLSAVGIPLGLLLGFFAGQMLIPLLTSLSGYEGPAGIYFSPWIFVFGALFSLATVFISCRKPAKIAGKVSPVEALRYTDGTVKRRRKKKGLKGGKISRMALANLGRNKKKTAIVVLSVSLSMILLEIVMTAVGSFRMDQYLETRLTGDYMVGSVDFTRSSPMNMDYTIDENYLAGADSQTGILESGELWGDRGMKHTLTETGRQRYEALYQAGKMNTEYEDTKEQALEAIAGKGQIDEERYAYSDSLLPKLKAVEGTIDLEKFATGDYVLVQKFDRYSSENDSIYKPGDRLTLSYTTEESEEVFEYNENGEVVNWHYTNTEEKEYEVMAVIEPLPASMNMHAFSLNSLTVVVPLEDMKKSPNAIMFAKTYTVDEKDQPAFESYLENYTEQVNTSMGYLSKSSLEKDFSGMVNSMAIVGYALCAVIGIIGILNYANSMLTGIISRKQELATMQSIGMTKGQIKKMLLWESGYYILISGVISVAFGSLGAYYLVSALNDVIMCFQYRYTALPFVLMIPLCMVLGLGISLAAYRQTQKKSVVERLRESE</sequence>
<accession>A0A9D2AN79</accession>
<evidence type="ECO:0000256" key="2">
    <source>
        <dbReference type="ARBA" id="ARBA00022475"/>
    </source>
</evidence>
<dbReference type="AlphaFoldDB" id="A0A9D2AN79"/>
<dbReference type="EMBL" id="DXFG01000241">
    <property type="protein sequence ID" value="HIX38389.1"/>
    <property type="molecule type" value="Genomic_DNA"/>
</dbReference>
<evidence type="ECO:0000313" key="10">
    <source>
        <dbReference type="Proteomes" id="UP000824230"/>
    </source>
</evidence>
<evidence type="ECO:0000256" key="3">
    <source>
        <dbReference type="ARBA" id="ARBA00022692"/>
    </source>
</evidence>
<dbReference type="InterPro" id="IPR050250">
    <property type="entry name" value="Macrolide_Exporter_MacB"/>
</dbReference>
<evidence type="ECO:0000313" key="9">
    <source>
        <dbReference type="EMBL" id="HIX38389.1"/>
    </source>
</evidence>
<feature type="domain" description="ABC3 transporter permease C-terminal" evidence="8">
    <location>
        <begin position="288"/>
        <end position="403"/>
    </location>
</feature>
<proteinExistence type="inferred from homology"/>
<keyword evidence="3 7" id="KW-0812">Transmembrane</keyword>
<evidence type="ECO:0000256" key="4">
    <source>
        <dbReference type="ARBA" id="ARBA00022989"/>
    </source>
</evidence>
<comment type="similarity">
    <text evidence="6">Belongs to the ABC-4 integral membrane protein family.</text>
</comment>
<feature type="transmembrane region" description="Helical" evidence="7">
    <location>
        <begin position="336"/>
        <end position="359"/>
    </location>
</feature>
<organism evidence="9 10">
    <name type="scientific">Candidatus Blautia pullistercoris</name>
    <dbReference type="NCBI Taxonomy" id="2838499"/>
    <lineage>
        <taxon>Bacteria</taxon>
        <taxon>Bacillati</taxon>
        <taxon>Bacillota</taxon>
        <taxon>Clostridia</taxon>
        <taxon>Lachnospirales</taxon>
        <taxon>Lachnospiraceae</taxon>
        <taxon>Blautia</taxon>
    </lineage>
</organism>
<feature type="transmembrane region" description="Helical" evidence="7">
    <location>
        <begin position="747"/>
        <end position="771"/>
    </location>
</feature>
<feature type="transmembrane region" description="Helical" evidence="7">
    <location>
        <begin position="379"/>
        <end position="396"/>
    </location>
</feature>
<evidence type="ECO:0000259" key="8">
    <source>
        <dbReference type="Pfam" id="PF02687"/>
    </source>
</evidence>
<comment type="subcellular location">
    <subcellularLocation>
        <location evidence="1">Cell membrane</location>
        <topology evidence="1">Multi-pass membrane protein</topology>
    </subcellularLocation>
</comment>
<dbReference type="GO" id="GO:0005886">
    <property type="term" value="C:plasma membrane"/>
    <property type="evidence" value="ECO:0007669"/>
    <property type="project" value="UniProtKB-SubCell"/>
</dbReference>
<keyword evidence="2" id="KW-1003">Cell membrane</keyword>
<evidence type="ECO:0000256" key="7">
    <source>
        <dbReference type="SAM" id="Phobius"/>
    </source>
</evidence>
<feature type="transmembrane region" description="Helical" evidence="7">
    <location>
        <begin position="450"/>
        <end position="472"/>
    </location>
</feature>
<feature type="transmembrane region" description="Helical" evidence="7">
    <location>
        <begin position="282"/>
        <end position="304"/>
    </location>
</feature>
<dbReference type="Proteomes" id="UP000824230">
    <property type="component" value="Unassembled WGS sequence"/>
</dbReference>
<dbReference type="InterPro" id="IPR003838">
    <property type="entry name" value="ABC3_permease_C"/>
</dbReference>
<reference evidence="9" key="1">
    <citation type="journal article" date="2021" name="PeerJ">
        <title>Extensive microbial diversity within the chicken gut microbiome revealed by metagenomics and culture.</title>
        <authorList>
            <person name="Gilroy R."/>
            <person name="Ravi A."/>
            <person name="Getino M."/>
            <person name="Pursley I."/>
            <person name="Horton D.L."/>
            <person name="Alikhan N.F."/>
            <person name="Baker D."/>
            <person name="Gharbi K."/>
            <person name="Hall N."/>
            <person name="Watson M."/>
            <person name="Adriaenssens E.M."/>
            <person name="Foster-Nyarko E."/>
            <person name="Jarju S."/>
            <person name="Secka A."/>
            <person name="Antonio M."/>
            <person name="Oren A."/>
            <person name="Chaudhuri R.R."/>
            <person name="La Ragione R."/>
            <person name="Hildebrand F."/>
            <person name="Pallen M.J."/>
        </authorList>
    </citation>
    <scope>NUCLEOTIDE SEQUENCE</scope>
    <source>
        <strain evidence="9">ChiHjej12B11-1927</strain>
    </source>
</reference>
<reference evidence="9" key="2">
    <citation type="submission" date="2021-04" db="EMBL/GenBank/DDBJ databases">
        <authorList>
            <person name="Gilroy R."/>
        </authorList>
    </citation>
    <scope>NUCLEOTIDE SEQUENCE</scope>
    <source>
        <strain evidence="9">ChiHjej12B11-1927</strain>
    </source>
</reference>
<dbReference type="Pfam" id="PF02687">
    <property type="entry name" value="FtsX"/>
    <property type="match status" value="2"/>
</dbReference>
<evidence type="ECO:0000256" key="1">
    <source>
        <dbReference type="ARBA" id="ARBA00004651"/>
    </source>
</evidence>
<dbReference type="PANTHER" id="PTHR30572:SF4">
    <property type="entry name" value="ABC TRANSPORTER PERMEASE YTRF"/>
    <property type="match status" value="1"/>
</dbReference>
<feature type="domain" description="ABC3 transporter permease C-terminal" evidence="8">
    <location>
        <begin position="760"/>
        <end position="873"/>
    </location>
</feature>
<dbReference type="PANTHER" id="PTHR30572">
    <property type="entry name" value="MEMBRANE COMPONENT OF TRANSPORTER-RELATED"/>
    <property type="match status" value="1"/>
</dbReference>
<protein>
    <submittedName>
        <fullName evidence="9">ABC transporter permease</fullName>
    </submittedName>
</protein>
<comment type="caution">
    <text evidence="9">The sequence shown here is derived from an EMBL/GenBank/DDBJ whole genome shotgun (WGS) entry which is preliminary data.</text>
</comment>
<evidence type="ECO:0000256" key="6">
    <source>
        <dbReference type="ARBA" id="ARBA00038076"/>
    </source>
</evidence>
<gene>
    <name evidence="9" type="ORF">H9738_11065</name>
</gene>
<feature type="transmembrane region" description="Helical" evidence="7">
    <location>
        <begin position="808"/>
        <end position="828"/>
    </location>
</feature>
<evidence type="ECO:0000256" key="5">
    <source>
        <dbReference type="ARBA" id="ARBA00023136"/>
    </source>
</evidence>